<comment type="caution">
    <text evidence="3">The sequence shown here is derived from an EMBL/GenBank/DDBJ whole genome shotgun (WGS) entry which is preliminary data.</text>
</comment>
<proteinExistence type="predicted"/>
<evidence type="ECO:0000256" key="1">
    <source>
        <dbReference type="SAM" id="MobiDB-lite"/>
    </source>
</evidence>
<feature type="compositionally biased region" description="Low complexity" evidence="1">
    <location>
        <begin position="569"/>
        <end position="582"/>
    </location>
</feature>
<feature type="compositionally biased region" description="Low complexity" evidence="1">
    <location>
        <begin position="268"/>
        <end position="283"/>
    </location>
</feature>
<sequence length="839" mass="90069">MPYVNPTSPSFLADRLASSSSSTTPVQSPTSPSTLSSTLSSAEKILSPSTPLATNSLSLSSSQPNKTQSSNLTTVDNILSSSSPKNSESSNSASNNLSSQPHQQNQPLINSIRNLPSSSTPMTPPVISRSNPLGSSSISSSSSFSSSSSTMTLTTTSKPSPPAGCIFVHPASPMEQQPFKPAENLNHNRSLSGSLPYIRPPATVNYSNTLFRSMSASSNQNISKPTSNNIQRPPYHQKTQSESGKPSPISFVNCQPMIRKKSGEPLRSSLKSASLSPSSSANSQLPTPPNQTPIPKSDLPQVWDQKLNSTSKSAPATPSSGTKFVHFDSHLEHVRHFLSQQRPIAVSRDQSPVETETEGEEEFPFPVMIKMVNQRSGLDGTVTSSSSSDEQASSLSHPRLIELPNIDKSSCTSDLVKLRSLELVKSGREIKGEVKVRNISYEKVVAARFTFDDWRTVSEVTGDFDKAIDNDYDQFVFSIRIHDGVGLAALKGAGKRRQMWLAIRYRAAGQEWWDNNRESNYLISIGSGGCGSDGVTASGLTNQYFNQRLNFRNSIQQRNISEHRRSLDDSSPSNLSSTLPSSADQSPRHNRCGSEPIFKTGVKESSVANPRMAELREKLNQLVGDDLGITSPSSRNSPPSLNALTATTQLKAGGSGLSARYDFGLSLRRAQLVPRPSNDGFPTRKNAESLQEWVPSSPTVLSPTSGKGDRANCNNLVASPKIIMGQPVVIKSVNLPPSPPEDFKSPGGGIDGSASPIGAPFSAQASIPPLANSGFYSPQSIESPVILGFDAKKGMECIGMFDQSAHSFGFGSFNNGNRGNSPNHHYQVSLFESTSASFL</sequence>
<name>A0AAV0AGM7_PHAPC</name>
<evidence type="ECO:0000313" key="3">
    <source>
        <dbReference type="EMBL" id="CAH7667447.1"/>
    </source>
</evidence>
<organism evidence="3 4">
    <name type="scientific">Phakopsora pachyrhizi</name>
    <name type="common">Asian soybean rust disease fungus</name>
    <dbReference type="NCBI Taxonomy" id="170000"/>
    <lineage>
        <taxon>Eukaryota</taxon>
        <taxon>Fungi</taxon>
        <taxon>Dikarya</taxon>
        <taxon>Basidiomycota</taxon>
        <taxon>Pucciniomycotina</taxon>
        <taxon>Pucciniomycetes</taxon>
        <taxon>Pucciniales</taxon>
        <taxon>Phakopsoraceae</taxon>
        <taxon>Phakopsora</taxon>
    </lineage>
</organism>
<dbReference type="PANTHER" id="PTHR12307:SF36">
    <property type="entry name" value="GLYCOGEN-BINDING SUBUNIT 76A"/>
    <property type="match status" value="1"/>
</dbReference>
<feature type="region of interest" description="Disordered" evidence="1">
    <location>
        <begin position="561"/>
        <end position="608"/>
    </location>
</feature>
<feature type="domain" description="CBM21" evidence="2">
    <location>
        <begin position="408"/>
        <end position="524"/>
    </location>
</feature>
<dbReference type="Pfam" id="PF03370">
    <property type="entry name" value="CBM_21"/>
    <property type="match status" value="1"/>
</dbReference>
<feature type="compositionally biased region" description="Low complexity" evidence="1">
    <location>
        <begin position="694"/>
        <end position="705"/>
    </location>
</feature>
<dbReference type="GO" id="GO:0005979">
    <property type="term" value="P:regulation of glycogen biosynthetic process"/>
    <property type="evidence" value="ECO:0007669"/>
    <property type="project" value="TreeGrafter"/>
</dbReference>
<feature type="compositionally biased region" description="Polar residues" evidence="1">
    <location>
        <begin position="47"/>
        <end position="79"/>
    </location>
</feature>
<dbReference type="Gene3D" id="2.60.40.2440">
    <property type="entry name" value="Carbohydrate binding type-21 domain"/>
    <property type="match status" value="1"/>
</dbReference>
<reference evidence="3" key="1">
    <citation type="submission" date="2022-06" db="EMBL/GenBank/DDBJ databases">
        <authorList>
            <consortium name="SYNGENTA / RWTH Aachen University"/>
        </authorList>
    </citation>
    <scope>NUCLEOTIDE SEQUENCE</scope>
</reference>
<dbReference type="Proteomes" id="UP001153365">
    <property type="component" value="Unassembled WGS sequence"/>
</dbReference>
<dbReference type="GO" id="GO:0000164">
    <property type="term" value="C:protein phosphatase type 1 complex"/>
    <property type="evidence" value="ECO:0007669"/>
    <property type="project" value="TreeGrafter"/>
</dbReference>
<feature type="compositionally biased region" description="Low complexity" evidence="1">
    <location>
        <begin position="128"/>
        <end position="158"/>
    </location>
</feature>
<dbReference type="AlphaFoldDB" id="A0AAV0AGM7"/>
<feature type="region of interest" description="Disordered" evidence="1">
    <location>
        <begin position="674"/>
        <end position="708"/>
    </location>
</feature>
<dbReference type="EMBL" id="CALTRL010000310">
    <property type="protein sequence ID" value="CAH7667447.1"/>
    <property type="molecule type" value="Genomic_DNA"/>
</dbReference>
<dbReference type="GO" id="GO:0008157">
    <property type="term" value="F:protein phosphatase 1 binding"/>
    <property type="evidence" value="ECO:0007669"/>
    <property type="project" value="TreeGrafter"/>
</dbReference>
<feature type="compositionally biased region" description="Low complexity" evidence="1">
    <location>
        <begin position="18"/>
        <end position="41"/>
    </location>
</feature>
<feature type="compositionally biased region" description="Polar residues" evidence="1">
    <location>
        <begin position="100"/>
        <end position="121"/>
    </location>
</feature>
<dbReference type="PANTHER" id="PTHR12307">
    <property type="entry name" value="PROTEIN PHOSPHATASE 1 REGULATORY SUBUNIT"/>
    <property type="match status" value="1"/>
</dbReference>
<dbReference type="InterPro" id="IPR038175">
    <property type="entry name" value="CBM21_dom_sf"/>
</dbReference>
<feature type="compositionally biased region" description="Polar residues" evidence="1">
    <location>
        <begin position="215"/>
        <end position="244"/>
    </location>
</feature>
<gene>
    <name evidence="3" type="ORF">PPACK8108_LOCUS1849</name>
</gene>
<dbReference type="GO" id="GO:2001069">
    <property type="term" value="F:glycogen binding"/>
    <property type="evidence" value="ECO:0007669"/>
    <property type="project" value="TreeGrafter"/>
</dbReference>
<accession>A0AAV0AGM7</accession>
<feature type="region of interest" description="Disordered" evidence="1">
    <location>
        <begin position="215"/>
        <end position="299"/>
    </location>
</feature>
<dbReference type="InterPro" id="IPR050782">
    <property type="entry name" value="PP1_regulatory_subunit_3"/>
</dbReference>
<dbReference type="PROSITE" id="PS51159">
    <property type="entry name" value="CBM21"/>
    <property type="match status" value="1"/>
</dbReference>
<feature type="region of interest" description="Disordered" evidence="1">
    <location>
        <begin position="1"/>
        <end position="187"/>
    </location>
</feature>
<feature type="compositionally biased region" description="Low complexity" evidence="1">
    <location>
        <begin position="80"/>
        <end position="99"/>
    </location>
</feature>
<keyword evidence="4" id="KW-1185">Reference proteome</keyword>
<evidence type="ECO:0000259" key="2">
    <source>
        <dbReference type="PROSITE" id="PS51159"/>
    </source>
</evidence>
<feature type="compositionally biased region" description="Polar residues" evidence="1">
    <location>
        <begin position="1"/>
        <end position="10"/>
    </location>
</feature>
<protein>
    <submittedName>
        <fullName evidence="3">Phosphatase regulatory subunit-domain-containing protein</fullName>
    </submittedName>
</protein>
<dbReference type="InterPro" id="IPR005036">
    <property type="entry name" value="CBM21_dom"/>
</dbReference>
<evidence type="ECO:0000313" key="4">
    <source>
        <dbReference type="Proteomes" id="UP001153365"/>
    </source>
</evidence>